<dbReference type="AlphaFoldDB" id="W8BJJ0"/>
<accession>W8BJJ0</accession>
<dbReference type="EMBL" id="GAMC01016775">
    <property type="protein sequence ID" value="JAB89780.1"/>
    <property type="molecule type" value="mRNA"/>
</dbReference>
<name>W8BJJ0_CERCA</name>
<feature type="compositionally biased region" description="Polar residues" evidence="1">
    <location>
        <begin position="403"/>
        <end position="412"/>
    </location>
</feature>
<feature type="region of interest" description="Disordered" evidence="1">
    <location>
        <begin position="113"/>
        <end position="142"/>
    </location>
</feature>
<protein>
    <submittedName>
        <fullName evidence="2">Uncharacterized protein</fullName>
    </submittedName>
</protein>
<dbReference type="EMBL" id="GAMC01016776">
    <property type="protein sequence ID" value="JAB89779.1"/>
    <property type="molecule type" value="mRNA"/>
</dbReference>
<evidence type="ECO:0000256" key="1">
    <source>
        <dbReference type="SAM" id="MobiDB-lite"/>
    </source>
</evidence>
<organism evidence="2">
    <name type="scientific">Ceratitis capitata</name>
    <name type="common">Mediterranean fruit fly</name>
    <name type="synonym">Tephritis capitata</name>
    <dbReference type="NCBI Taxonomy" id="7213"/>
    <lineage>
        <taxon>Eukaryota</taxon>
        <taxon>Metazoa</taxon>
        <taxon>Ecdysozoa</taxon>
        <taxon>Arthropoda</taxon>
        <taxon>Hexapoda</taxon>
        <taxon>Insecta</taxon>
        <taxon>Pterygota</taxon>
        <taxon>Neoptera</taxon>
        <taxon>Endopterygota</taxon>
        <taxon>Diptera</taxon>
        <taxon>Brachycera</taxon>
        <taxon>Muscomorpha</taxon>
        <taxon>Tephritoidea</taxon>
        <taxon>Tephritidae</taxon>
        <taxon>Ceratitis</taxon>
        <taxon>Ceratitis</taxon>
    </lineage>
</organism>
<reference evidence="2" key="1">
    <citation type="submission" date="2013-07" db="EMBL/GenBank/DDBJ databases">
        <authorList>
            <person name="Geib S."/>
        </authorList>
    </citation>
    <scope>NUCLEOTIDE SEQUENCE</scope>
</reference>
<sequence>MEATNVLKEYLELFTADCRQLKLVVAPNAVVDWFGRTVRGPANIHDYLRFEVGIQYEHADFDKAEECQQIEQRPSHWKTKSLPTGDVDFVLPLNKVTGLTSLKTYADSDLEDDDLEMQPLPSGTQTPEPQSDDIAHIGELTPPSSTIKIEHKNLTDSESDSDDVQAPKRLKRSVPTPFSYLRRMPTSSSKITRVLKRQPTETPFDMPILGDDTSSDEETDADLRKKLSKEYTPLKYISAIGVLRAKPLLYSTGESPPTPHRTNDWDRPARLRISYRRNLTDQSLQIALVIYEHLTNNSAGMGQDATAAAGLRRRNLMAEFNETAALNETPNPTNEDVVTEIAGPRITESSSTVTTVNNVDEESTAISAELLRTPTKNDHTPPATPKRRPRVPYTISGMKRIGSTPTSSTQKRSAARTLRL</sequence>
<dbReference type="OrthoDB" id="8195095at2759"/>
<reference evidence="2" key="2">
    <citation type="journal article" date="2014" name="BMC Genomics">
        <title>A genomic perspective to assessing quality of mass-reared SIT flies used in Mediterranean fruit fly (Ceratitis capitata) eradication in California.</title>
        <authorList>
            <person name="Calla B."/>
            <person name="Hall B."/>
            <person name="Hou S."/>
            <person name="Geib S.M."/>
        </authorList>
    </citation>
    <scope>NUCLEOTIDE SEQUENCE</scope>
</reference>
<proteinExistence type="evidence at transcript level"/>
<feature type="region of interest" description="Disordered" evidence="1">
    <location>
        <begin position="372"/>
        <end position="420"/>
    </location>
</feature>
<evidence type="ECO:0000313" key="2">
    <source>
        <dbReference type="EMBL" id="JAB89779.1"/>
    </source>
</evidence>
<feature type="region of interest" description="Disordered" evidence="1">
    <location>
        <begin position="201"/>
        <end position="220"/>
    </location>
</feature>